<dbReference type="AlphaFoldDB" id="R7W8F4"/>
<dbReference type="SMART" id="SM01114">
    <property type="entry name" value="CXC"/>
    <property type="match status" value="1"/>
</dbReference>
<evidence type="ECO:0000256" key="1">
    <source>
        <dbReference type="ARBA" id="ARBA00004123"/>
    </source>
</evidence>
<comment type="similarity">
    <text evidence="2">Belongs to the lin-54 family.</text>
</comment>
<protein>
    <submittedName>
        <fullName evidence="4">Uncharacterized protein</fullName>
    </submittedName>
</protein>
<reference evidence="4" key="1">
    <citation type="submission" date="2015-06" db="UniProtKB">
        <authorList>
            <consortium name="EnsemblPlants"/>
        </authorList>
    </citation>
    <scope>IDENTIFICATION</scope>
</reference>
<sequence length="317" mass="34776">MRIEKSLISAAMHIALDCTTTSSVAVMSQLQKCACANRNCFHEYVHNLTQLECHEHDSSNQLANFFVMYSDCACFTREGLCSEYCECRGDCKNIWKHEEEVTKEFAEYTKRKADEAAAQAAAAQAAAQPQPKPLPALEPGSAREPCHCASCKCQNHYCRCVRANLPCLDRCDCKDCGNTKTHEEKLQDLGIKVEDLASGSTVMTRGKAQAVKESAVGCKCQSECASRCGCVRRNIKCTSKCKCQPISPRLEQGVKGVLAAAAAPSSRQANGQNALDDSRLETYQSMMQVTLHTYHPQVTPVQISPTVKHSQVPVDSL</sequence>
<dbReference type="PROSITE" id="PS51634">
    <property type="entry name" value="CRC"/>
    <property type="match status" value="1"/>
</dbReference>
<accession>R7W8F4</accession>
<proteinExistence type="inferred from homology"/>
<organism evidence="4">
    <name type="scientific">Aegilops tauschii</name>
    <name type="common">Tausch's goatgrass</name>
    <name type="synonym">Aegilops squarrosa</name>
    <dbReference type="NCBI Taxonomy" id="37682"/>
    <lineage>
        <taxon>Eukaryota</taxon>
        <taxon>Viridiplantae</taxon>
        <taxon>Streptophyta</taxon>
        <taxon>Embryophyta</taxon>
        <taxon>Tracheophyta</taxon>
        <taxon>Spermatophyta</taxon>
        <taxon>Magnoliopsida</taxon>
        <taxon>Liliopsida</taxon>
        <taxon>Poales</taxon>
        <taxon>Poaceae</taxon>
        <taxon>BOP clade</taxon>
        <taxon>Pooideae</taxon>
        <taxon>Triticodae</taxon>
        <taxon>Triticeae</taxon>
        <taxon>Triticinae</taxon>
        <taxon>Aegilops</taxon>
    </lineage>
</organism>
<keyword evidence="3" id="KW-0539">Nucleus</keyword>
<dbReference type="PANTHER" id="PTHR12446:SF57">
    <property type="entry name" value="CRC DOMAIN-CONTAINING PROTEIN"/>
    <property type="match status" value="1"/>
</dbReference>
<dbReference type="InterPro" id="IPR028307">
    <property type="entry name" value="Lin-54_fam"/>
</dbReference>
<evidence type="ECO:0000256" key="3">
    <source>
        <dbReference type="ARBA" id="ARBA00023242"/>
    </source>
</evidence>
<dbReference type="GO" id="GO:0005634">
    <property type="term" value="C:nucleus"/>
    <property type="evidence" value="ECO:0007669"/>
    <property type="project" value="UniProtKB-SubCell"/>
</dbReference>
<dbReference type="InterPro" id="IPR005172">
    <property type="entry name" value="CRC"/>
</dbReference>
<comment type="subcellular location">
    <subcellularLocation>
        <location evidence="1">Nucleus</location>
    </subcellularLocation>
</comment>
<dbReference type="InterPro" id="IPR033467">
    <property type="entry name" value="Tesmin/TSO1-like_CXC"/>
</dbReference>
<dbReference type="EnsemblPlants" id="EMT18161">
    <property type="protein sequence ID" value="EMT18161"/>
    <property type="gene ID" value="F775_24992"/>
</dbReference>
<evidence type="ECO:0000313" key="4">
    <source>
        <dbReference type="EnsemblPlants" id="EMT18161"/>
    </source>
</evidence>
<dbReference type="PANTHER" id="PTHR12446">
    <property type="entry name" value="TESMIN/TSO1-RELATED"/>
    <property type="match status" value="1"/>
</dbReference>
<name>R7W8F4_AEGTA</name>
<dbReference type="Pfam" id="PF03638">
    <property type="entry name" value="TCR"/>
    <property type="match status" value="1"/>
</dbReference>
<evidence type="ECO:0000256" key="2">
    <source>
        <dbReference type="ARBA" id="ARBA00007267"/>
    </source>
</evidence>
<dbReference type="GO" id="GO:0006355">
    <property type="term" value="P:regulation of DNA-templated transcription"/>
    <property type="evidence" value="ECO:0007669"/>
    <property type="project" value="TreeGrafter"/>
</dbReference>